<dbReference type="OrthoDB" id="7614575at2"/>
<dbReference type="Pfam" id="PF00593">
    <property type="entry name" value="TonB_dep_Rec_b-barrel"/>
    <property type="match status" value="1"/>
</dbReference>
<evidence type="ECO:0000256" key="3">
    <source>
        <dbReference type="ARBA" id="ARBA00023237"/>
    </source>
</evidence>
<keyword evidence="2" id="KW-0472">Membrane</keyword>
<organism evidence="5 6">
    <name type="scientific">Croceibacterium soli</name>
    <dbReference type="NCBI Taxonomy" id="1739690"/>
    <lineage>
        <taxon>Bacteria</taxon>
        <taxon>Pseudomonadati</taxon>
        <taxon>Pseudomonadota</taxon>
        <taxon>Alphaproteobacteria</taxon>
        <taxon>Sphingomonadales</taxon>
        <taxon>Erythrobacteraceae</taxon>
        <taxon>Croceibacterium</taxon>
    </lineage>
</organism>
<evidence type="ECO:0000256" key="2">
    <source>
        <dbReference type="ARBA" id="ARBA00023136"/>
    </source>
</evidence>
<dbReference type="InterPro" id="IPR000531">
    <property type="entry name" value="Beta-barrel_TonB"/>
</dbReference>
<proteinExistence type="predicted"/>
<evidence type="ECO:0000313" key="6">
    <source>
        <dbReference type="Proteomes" id="UP000469159"/>
    </source>
</evidence>
<sequence length="707" mass="78232">MSFSAAIKEQRPLYAKDNSLTLDARSRALANGFVLFPAGQFTNITSLNGPLVLDDGTEVGSDRIAIPRGYAGRDVDGLGPLVANAGQVSVGLSDDASGRYRSIFAQETAWSTNLNVRHQLSNRIDMLVDLSIFDTTSIGTDRAPYRSAFFFPDDEGNPFQQFVFAHIPSVGLRVKPSRFESQTFTVSSGLIYRLSKKWSGTLDYTFGRSTNRQRYTGTPLSNEFFIDVASGDIDVFRDLNKFPIDFSGYERPDWDILAGPYTTLQHTLTGRVSGEIARIWGRPVTMTALLEHRAEVAKKSETTIHSDLTTFPRRSQSVDSVYTELRLPLVDSSNGGSFIYEFDLQGALRFDRYRTTGGDPVNTIVGSPEPSDFSMSTSRKEAGSFTLAARWAPSADAAFRLSYSTGFLPPAIEQIGSLVSSYDFPIGPFDPVREEFVGTSGPFDYVTGGNRSLRPERSKSLSFGVVITPRVVEGLRLSVDYTQIKKRDEITILDPSLIFADEELYSDRIVREITGDGGPGRVTLLDTSLINALRARVKAIDVQADYSLETGVGKVSLRAVGSRSIGFKRQTGIGEQFRDRTGYIGGPLKWQANLGALWEISGLRVSWDSQFYSSYSVRNGADPESFDSDLNVVRQGAERVSSQTYHDLSATFGLNRVWRTLGNSEIAMGVQNIFDKKPPFRADINGYSTYGDPRLRRIFLVLRTSFE</sequence>
<dbReference type="Proteomes" id="UP000469159">
    <property type="component" value="Unassembled WGS sequence"/>
</dbReference>
<dbReference type="InterPro" id="IPR036942">
    <property type="entry name" value="Beta-barrel_TonB_sf"/>
</dbReference>
<keyword evidence="5" id="KW-0675">Receptor</keyword>
<dbReference type="PANTHER" id="PTHR47234:SF1">
    <property type="entry name" value="TONB-DEPENDENT RECEPTOR"/>
    <property type="match status" value="1"/>
</dbReference>
<accession>A0A6I4UUK6</accession>
<reference evidence="5 6" key="1">
    <citation type="submission" date="2019-12" db="EMBL/GenBank/DDBJ databases">
        <title>Genomic-based taxomic classification of the family Erythrobacteraceae.</title>
        <authorList>
            <person name="Xu L."/>
        </authorList>
    </citation>
    <scope>NUCLEOTIDE SEQUENCE [LARGE SCALE GENOMIC DNA]</scope>
    <source>
        <strain evidence="5 6">MCCC 1K02066</strain>
    </source>
</reference>
<keyword evidence="3" id="KW-0998">Cell outer membrane</keyword>
<evidence type="ECO:0000256" key="1">
    <source>
        <dbReference type="ARBA" id="ARBA00004442"/>
    </source>
</evidence>
<dbReference type="EMBL" id="WTYK01000003">
    <property type="protein sequence ID" value="MXP41203.1"/>
    <property type="molecule type" value="Genomic_DNA"/>
</dbReference>
<name>A0A6I4UUK6_9SPHN</name>
<dbReference type="Gene3D" id="2.40.170.20">
    <property type="entry name" value="TonB-dependent receptor, beta-barrel domain"/>
    <property type="match status" value="1"/>
</dbReference>
<evidence type="ECO:0000313" key="5">
    <source>
        <dbReference type="EMBL" id="MXP41203.1"/>
    </source>
</evidence>
<feature type="domain" description="TonB-dependent receptor-like beta-barrel" evidence="4">
    <location>
        <begin position="174"/>
        <end position="673"/>
    </location>
</feature>
<dbReference type="AlphaFoldDB" id="A0A6I4UUK6"/>
<comment type="caution">
    <text evidence="5">The sequence shown here is derived from an EMBL/GenBank/DDBJ whole genome shotgun (WGS) entry which is preliminary data.</text>
</comment>
<dbReference type="RefSeq" id="WP_160746069.1">
    <property type="nucleotide sequence ID" value="NZ_WTYK01000003.1"/>
</dbReference>
<gene>
    <name evidence="5" type="ORF">GRI75_06035</name>
</gene>
<protein>
    <submittedName>
        <fullName evidence="5">TonB-dependent receptor</fullName>
    </submittedName>
</protein>
<evidence type="ECO:0000259" key="4">
    <source>
        <dbReference type="Pfam" id="PF00593"/>
    </source>
</evidence>
<dbReference type="SUPFAM" id="SSF56935">
    <property type="entry name" value="Porins"/>
    <property type="match status" value="1"/>
</dbReference>
<keyword evidence="6" id="KW-1185">Reference proteome</keyword>
<dbReference type="GO" id="GO:0009279">
    <property type="term" value="C:cell outer membrane"/>
    <property type="evidence" value="ECO:0007669"/>
    <property type="project" value="UniProtKB-SubCell"/>
</dbReference>
<dbReference type="PANTHER" id="PTHR47234">
    <property type="match status" value="1"/>
</dbReference>
<comment type="subcellular location">
    <subcellularLocation>
        <location evidence="1">Cell outer membrane</location>
    </subcellularLocation>
</comment>